<name>A0ABQ7SWF7_PHRPL</name>
<reference evidence="2 3" key="1">
    <citation type="journal article" date="2022" name="Gigascience">
        <title>A chromosome-level genome assembly and annotation of the desert horned lizard, Phrynosoma platyrhinos, provides insight into chromosomal rearrangements among reptiles.</title>
        <authorList>
            <person name="Koochekian N."/>
            <person name="Ascanio A."/>
            <person name="Farleigh K."/>
            <person name="Card D.C."/>
            <person name="Schield D.R."/>
            <person name="Castoe T.A."/>
            <person name="Jezkova T."/>
        </authorList>
    </citation>
    <scope>NUCLEOTIDE SEQUENCE [LARGE SCALE GENOMIC DNA]</scope>
    <source>
        <strain evidence="2">NK-2021</strain>
    </source>
</reference>
<proteinExistence type="predicted"/>
<evidence type="ECO:0000313" key="2">
    <source>
        <dbReference type="EMBL" id="KAH0621761.1"/>
    </source>
</evidence>
<feature type="region of interest" description="Disordered" evidence="1">
    <location>
        <begin position="73"/>
        <end position="224"/>
    </location>
</feature>
<gene>
    <name evidence="2" type="ORF">JD844_023382</name>
</gene>
<evidence type="ECO:0000256" key="1">
    <source>
        <dbReference type="SAM" id="MobiDB-lite"/>
    </source>
</evidence>
<evidence type="ECO:0000313" key="3">
    <source>
        <dbReference type="Proteomes" id="UP000826234"/>
    </source>
</evidence>
<feature type="compositionally biased region" description="Polar residues" evidence="1">
    <location>
        <begin position="205"/>
        <end position="222"/>
    </location>
</feature>
<comment type="caution">
    <text evidence="2">The sequence shown here is derived from an EMBL/GenBank/DDBJ whole genome shotgun (WGS) entry which is preliminary data.</text>
</comment>
<dbReference type="Proteomes" id="UP000826234">
    <property type="component" value="Unassembled WGS sequence"/>
</dbReference>
<sequence length="281" mass="31518">MQQQPAIEQALDPWISRFPQLVYSEASNSYLLPVQPKQLLFMEEQRRQFQLHPAMQQSLPASAQRPHPLLATQQPLPSLVPSSHHLPEAQQPPSSPVPMHRSVLPSPSPSPGPSQRRYHSSDSHHQRVIPSSPSTPQRHESSVSHCCSSLSKHRSPSPSPLPPTRSQRLRGEHRNPQCPSSPNSTPLYRSISPDPVIESDENLDWSPTQVRPPLNTQSSSPSDDARAFADQILRMARTLDLKVTEDEEASDQLEKRVQSRVIDRPVIPYMLSLAKILKMSC</sequence>
<feature type="compositionally biased region" description="Polar residues" evidence="1">
    <location>
        <begin position="177"/>
        <end position="187"/>
    </location>
</feature>
<accession>A0ABQ7SWF7</accession>
<dbReference type="EMBL" id="JAIPUX010003289">
    <property type="protein sequence ID" value="KAH0621761.1"/>
    <property type="molecule type" value="Genomic_DNA"/>
</dbReference>
<keyword evidence="3" id="KW-1185">Reference proteome</keyword>
<organism evidence="2 3">
    <name type="scientific">Phrynosoma platyrhinos</name>
    <name type="common">Desert horned lizard</name>
    <dbReference type="NCBI Taxonomy" id="52577"/>
    <lineage>
        <taxon>Eukaryota</taxon>
        <taxon>Metazoa</taxon>
        <taxon>Chordata</taxon>
        <taxon>Craniata</taxon>
        <taxon>Vertebrata</taxon>
        <taxon>Euteleostomi</taxon>
        <taxon>Lepidosauria</taxon>
        <taxon>Squamata</taxon>
        <taxon>Bifurcata</taxon>
        <taxon>Unidentata</taxon>
        <taxon>Episquamata</taxon>
        <taxon>Toxicofera</taxon>
        <taxon>Iguania</taxon>
        <taxon>Phrynosomatidae</taxon>
        <taxon>Phrynosomatinae</taxon>
        <taxon>Phrynosoma</taxon>
    </lineage>
</organism>
<protein>
    <submittedName>
        <fullName evidence="2">Uncharacterized protein</fullName>
    </submittedName>
</protein>